<dbReference type="PaxDb" id="522772-Dacet_2862"/>
<proteinExistence type="predicted"/>
<dbReference type="eggNOG" id="ENOG50334I3">
    <property type="taxonomic scope" value="Bacteria"/>
</dbReference>
<gene>
    <name evidence="1" type="ordered locus">Dacet_2862</name>
</gene>
<evidence type="ECO:0000313" key="2">
    <source>
        <dbReference type="Proteomes" id="UP000002012"/>
    </source>
</evidence>
<name>D4H6D8_DENA2</name>
<dbReference type="OrthoDB" id="9777035at2"/>
<dbReference type="STRING" id="522772.Dacet_2862"/>
<dbReference type="Proteomes" id="UP000002012">
    <property type="component" value="Chromosome"/>
</dbReference>
<organism evidence="1 2">
    <name type="scientific">Denitrovibrio acetiphilus (strain DSM 12809 / NBRC 114555 / N2460)</name>
    <dbReference type="NCBI Taxonomy" id="522772"/>
    <lineage>
        <taxon>Bacteria</taxon>
        <taxon>Pseudomonadati</taxon>
        <taxon>Deferribacterota</taxon>
        <taxon>Deferribacteres</taxon>
        <taxon>Deferribacterales</taxon>
        <taxon>Geovibrionaceae</taxon>
        <taxon>Denitrovibrio</taxon>
    </lineage>
</organism>
<accession>D4H6D8</accession>
<protein>
    <recommendedName>
        <fullName evidence="3">Type IV pilus assembly PilZ</fullName>
    </recommendedName>
</protein>
<dbReference type="RefSeq" id="WP_013012099.1">
    <property type="nucleotide sequence ID" value="NC_013943.1"/>
</dbReference>
<dbReference type="EMBL" id="CP001968">
    <property type="protein sequence ID" value="ADD69612.1"/>
    <property type="molecule type" value="Genomic_DNA"/>
</dbReference>
<dbReference type="AlphaFoldDB" id="D4H6D8"/>
<dbReference type="HOGENOM" id="CLU_1060421_0_0_0"/>
<sequence>MTSCKLLLYSINDFRIFSGNLLSTEPLTVELPSADVGSFNDAVRLKLKWYENTVTHTAEVKLISVSDNRLELRIVSDVKHSESDSHFIEFKDHFEIVPADDGNIADLRYRAEKLNNRYKSTLTNQIKKIITDESLTNQYILKMLMSIDGKMDELLDSLKDEDTVEGITARKMLSLGGDGLSFVYDSCGIKPDDMVYVQSTPKTGSGLNFAAVCKITDVIPTGNTCICEAVFSNINDSTKENIIHFVFQKDRENLKRNRS</sequence>
<dbReference type="KEGG" id="dap:Dacet_2862"/>
<dbReference type="InParanoid" id="D4H6D8"/>
<reference evidence="1 2" key="1">
    <citation type="journal article" date="2010" name="Stand. Genomic Sci.">
        <title>Complete genome sequence of Denitrovibrio acetiphilus type strain (N2460).</title>
        <authorList>
            <person name="Kiss H."/>
            <person name="Lang E."/>
            <person name="Lapidus A."/>
            <person name="Copeland A."/>
            <person name="Nolan M."/>
            <person name="Glavina Del Rio T."/>
            <person name="Chen F."/>
            <person name="Lucas S."/>
            <person name="Tice H."/>
            <person name="Cheng J.F."/>
            <person name="Han C."/>
            <person name="Goodwin L."/>
            <person name="Pitluck S."/>
            <person name="Liolios K."/>
            <person name="Pati A."/>
            <person name="Ivanova N."/>
            <person name="Mavromatis K."/>
            <person name="Chen A."/>
            <person name="Palaniappan K."/>
            <person name="Land M."/>
            <person name="Hauser L."/>
            <person name="Chang Y.J."/>
            <person name="Jeffries C.D."/>
            <person name="Detter J.C."/>
            <person name="Brettin T."/>
            <person name="Spring S."/>
            <person name="Rohde M."/>
            <person name="Goker M."/>
            <person name="Woyke T."/>
            <person name="Bristow J."/>
            <person name="Eisen J.A."/>
            <person name="Markowitz V."/>
            <person name="Hugenholtz P."/>
            <person name="Kyrpides N.C."/>
            <person name="Klenk H.P."/>
        </authorList>
    </citation>
    <scope>NUCLEOTIDE SEQUENCE [LARGE SCALE GENOMIC DNA]</scope>
    <source>
        <strain evidence="2">DSM 12809 / NBRC 114555 / N2460</strain>
    </source>
</reference>
<keyword evidence="2" id="KW-1185">Reference proteome</keyword>
<evidence type="ECO:0000313" key="1">
    <source>
        <dbReference type="EMBL" id="ADD69612.1"/>
    </source>
</evidence>
<evidence type="ECO:0008006" key="3">
    <source>
        <dbReference type="Google" id="ProtNLM"/>
    </source>
</evidence>